<evidence type="ECO:0000313" key="2">
    <source>
        <dbReference type="Proteomes" id="UP001162060"/>
    </source>
</evidence>
<name>A0AAV1TGC8_9STRA</name>
<organism evidence="1 2">
    <name type="scientific">Peronospora matthiolae</name>
    <dbReference type="NCBI Taxonomy" id="2874970"/>
    <lineage>
        <taxon>Eukaryota</taxon>
        <taxon>Sar</taxon>
        <taxon>Stramenopiles</taxon>
        <taxon>Oomycota</taxon>
        <taxon>Peronosporomycetes</taxon>
        <taxon>Peronosporales</taxon>
        <taxon>Peronosporaceae</taxon>
        <taxon>Peronospora</taxon>
    </lineage>
</organism>
<dbReference type="EMBL" id="CAKLBY020000046">
    <property type="protein sequence ID" value="CAK7917710.1"/>
    <property type="molecule type" value="Genomic_DNA"/>
</dbReference>
<sequence length="93" mass="10434">MMMIRGTHSSGYLPLGREGHRTIVTVVCCDLSRERGFEVVLVVDTSHSPGFAQLWTSRAAAERAAEGARHDDLVMLKYCMCHGDEAEWFARHL</sequence>
<gene>
    <name evidence="1" type="ORF">PM001_LOCUS5652</name>
</gene>
<accession>A0AAV1TGC8</accession>
<reference evidence="1" key="1">
    <citation type="submission" date="2024-01" db="EMBL/GenBank/DDBJ databases">
        <authorList>
            <person name="Webb A."/>
        </authorList>
    </citation>
    <scope>NUCLEOTIDE SEQUENCE</scope>
    <source>
        <strain evidence="1">Pm1</strain>
    </source>
</reference>
<evidence type="ECO:0000313" key="1">
    <source>
        <dbReference type="EMBL" id="CAK7917710.1"/>
    </source>
</evidence>
<dbReference type="AlphaFoldDB" id="A0AAV1TGC8"/>
<proteinExistence type="predicted"/>
<comment type="caution">
    <text evidence="1">The sequence shown here is derived from an EMBL/GenBank/DDBJ whole genome shotgun (WGS) entry which is preliminary data.</text>
</comment>
<dbReference type="Proteomes" id="UP001162060">
    <property type="component" value="Unassembled WGS sequence"/>
</dbReference>
<protein>
    <submittedName>
        <fullName evidence="1">Uncharacterized protein</fullName>
    </submittedName>
</protein>